<dbReference type="PANTHER" id="PTHR45646:SF11">
    <property type="entry name" value="SERINE_THREONINE-PROTEIN KINASE DOA"/>
    <property type="match status" value="1"/>
</dbReference>
<dbReference type="InterPro" id="IPR000719">
    <property type="entry name" value="Prot_kinase_dom"/>
</dbReference>
<evidence type="ECO:0000259" key="7">
    <source>
        <dbReference type="PROSITE" id="PS50011"/>
    </source>
</evidence>
<dbReference type="SMART" id="SM00220">
    <property type="entry name" value="S_TKc"/>
    <property type="match status" value="1"/>
</dbReference>
<dbReference type="PROSITE" id="PS00107">
    <property type="entry name" value="PROTEIN_KINASE_ATP"/>
    <property type="match status" value="1"/>
</dbReference>
<dbReference type="InterPro" id="IPR011009">
    <property type="entry name" value="Kinase-like_dom_sf"/>
</dbReference>
<dbReference type="Proteomes" id="UP000054481">
    <property type="component" value="Unassembled WGS sequence"/>
</dbReference>
<keyword evidence="5 6" id="KW-0067">ATP-binding</keyword>
<gene>
    <name evidence="8" type="ORF">HIM_05805</name>
</gene>
<evidence type="ECO:0000256" key="3">
    <source>
        <dbReference type="ARBA" id="ARBA00022741"/>
    </source>
</evidence>
<evidence type="ECO:0000256" key="6">
    <source>
        <dbReference type="PROSITE-ProRule" id="PRU10141"/>
    </source>
</evidence>
<dbReference type="GO" id="GO:0043484">
    <property type="term" value="P:regulation of RNA splicing"/>
    <property type="evidence" value="ECO:0007669"/>
    <property type="project" value="TreeGrafter"/>
</dbReference>
<accession>A0A0F7ZK20</accession>
<name>A0A0F7ZK20_9HYPO</name>
<dbReference type="GO" id="GO:0005524">
    <property type="term" value="F:ATP binding"/>
    <property type="evidence" value="ECO:0007669"/>
    <property type="project" value="UniProtKB-UniRule"/>
</dbReference>
<evidence type="ECO:0000313" key="9">
    <source>
        <dbReference type="Proteomes" id="UP000054481"/>
    </source>
</evidence>
<organism evidence="8 9">
    <name type="scientific">Hirsutella minnesotensis 3608</name>
    <dbReference type="NCBI Taxonomy" id="1043627"/>
    <lineage>
        <taxon>Eukaryota</taxon>
        <taxon>Fungi</taxon>
        <taxon>Dikarya</taxon>
        <taxon>Ascomycota</taxon>
        <taxon>Pezizomycotina</taxon>
        <taxon>Sordariomycetes</taxon>
        <taxon>Hypocreomycetidae</taxon>
        <taxon>Hypocreales</taxon>
        <taxon>Ophiocordycipitaceae</taxon>
        <taxon>Hirsutella</taxon>
    </lineage>
</organism>
<dbReference type="GO" id="GO:0004674">
    <property type="term" value="F:protein serine/threonine kinase activity"/>
    <property type="evidence" value="ECO:0007669"/>
    <property type="project" value="UniProtKB-KW"/>
</dbReference>
<protein>
    <recommendedName>
        <fullName evidence="7">Protein kinase domain-containing protein</fullName>
    </recommendedName>
</protein>
<evidence type="ECO:0000256" key="2">
    <source>
        <dbReference type="ARBA" id="ARBA00022679"/>
    </source>
</evidence>
<keyword evidence="9" id="KW-1185">Reference proteome</keyword>
<dbReference type="AlphaFoldDB" id="A0A0F7ZK20"/>
<dbReference type="InterPro" id="IPR051175">
    <property type="entry name" value="CLK_kinases"/>
</dbReference>
<keyword evidence="3 6" id="KW-0547">Nucleotide-binding</keyword>
<feature type="binding site" evidence="6">
    <location>
        <position position="48"/>
    </location>
    <ligand>
        <name>ATP</name>
        <dbReference type="ChEBI" id="CHEBI:30616"/>
    </ligand>
</feature>
<dbReference type="InterPro" id="IPR017441">
    <property type="entry name" value="Protein_kinase_ATP_BS"/>
</dbReference>
<dbReference type="Gene3D" id="3.30.200.20">
    <property type="entry name" value="Phosphorylase Kinase, domain 1"/>
    <property type="match status" value="1"/>
</dbReference>
<dbReference type="SUPFAM" id="SSF56112">
    <property type="entry name" value="Protein kinase-like (PK-like)"/>
    <property type="match status" value="1"/>
</dbReference>
<reference evidence="8 9" key="1">
    <citation type="journal article" date="2014" name="Genome Biol. Evol.">
        <title>Comparative genomics and transcriptomics analyses reveal divergent lifestyle features of nematode endoparasitic fungus Hirsutella minnesotensis.</title>
        <authorList>
            <person name="Lai Y."/>
            <person name="Liu K."/>
            <person name="Zhang X."/>
            <person name="Zhang X."/>
            <person name="Li K."/>
            <person name="Wang N."/>
            <person name="Shu C."/>
            <person name="Wu Y."/>
            <person name="Wang C."/>
            <person name="Bushley K.E."/>
            <person name="Xiang M."/>
            <person name="Liu X."/>
        </authorList>
    </citation>
    <scope>NUCLEOTIDE SEQUENCE [LARGE SCALE GENOMIC DNA]</scope>
    <source>
        <strain evidence="8 9">3608</strain>
    </source>
</reference>
<dbReference type="Gene3D" id="1.10.510.10">
    <property type="entry name" value="Transferase(Phosphotransferase) domain 1"/>
    <property type="match status" value="1"/>
</dbReference>
<dbReference type="Pfam" id="PF00069">
    <property type="entry name" value="Pkinase"/>
    <property type="match status" value="2"/>
</dbReference>
<dbReference type="EMBL" id="KQ030522">
    <property type="protein sequence ID" value="KJZ74896.1"/>
    <property type="molecule type" value="Genomic_DNA"/>
</dbReference>
<evidence type="ECO:0000256" key="4">
    <source>
        <dbReference type="ARBA" id="ARBA00022777"/>
    </source>
</evidence>
<sequence>MPGGYHPLELGEFLKNGRYHIVHKLGWGANSTTWAAKDQKENRYVAIKITTSNTRNQRELDVLRSLSTLPRRNPGWSRLNQMLDYFSVTGPNGVHACFVLDIVGPSVAEFVELHCKNDRLPASLARLFAKQALQGLDYLASNGIGHGDIHLRNLAIEVPGLSFLDEMTFLDKLGEPEISAVSRQDGRLLSNEVPAYVVRPTSFRQRDILISSQSVKIIDFGEAFFDNSPPRSLHTPLSVRAPEIIFGDLLDHRVDLWSAACMIFELVTGQPPFDVIMLTPPVLVQQMMELATDELPSRWQDKYRVIKQDIPRDDESYTLLQWLEEVYFDHNKQAEFSRKDIQRLSRLIERMLKFEPSLRATAKDILADPWFDG</sequence>
<dbReference type="PANTHER" id="PTHR45646">
    <property type="entry name" value="SERINE/THREONINE-PROTEIN KINASE DOA-RELATED"/>
    <property type="match status" value="1"/>
</dbReference>
<proteinExistence type="predicted"/>
<keyword evidence="4" id="KW-0418">Kinase</keyword>
<evidence type="ECO:0000256" key="1">
    <source>
        <dbReference type="ARBA" id="ARBA00022527"/>
    </source>
</evidence>
<evidence type="ECO:0000256" key="5">
    <source>
        <dbReference type="ARBA" id="ARBA00022840"/>
    </source>
</evidence>
<dbReference type="GO" id="GO:0005634">
    <property type="term" value="C:nucleus"/>
    <property type="evidence" value="ECO:0007669"/>
    <property type="project" value="TreeGrafter"/>
</dbReference>
<keyword evidence="2" id="KW-0808">Transferase</keyword>
<dbReference type="OrthoDB" id="5979581at2759"/>
<keyword evidence="1" id="KW-0723">Serine/threonine-protein kinase</keyword>
<feature type="domain" description="Protein kinase" evidence="7">
    <location>
        <begin position="19"/>
        <end position="371"/>
    </location>
</feature>
<evidence type="ECO:0000313" key="8">
    <source>
        <dbReference type="EMBL" id="KJZ74896.1"/>
    </source>
</evidence>
<dbReference type="PROSITE" id="PS50011">
    <property type="entry name" value="PROTEIN_KINASE_DOM"/>
    <property type="match status" value="1"/>
</dbReference>